<evidence type="ECO:0000259" key="6">
    <source>
        <dbReference type="Pfam" id="PF13458"/>
    </source>
</evidence>
<gene>
    <name evidence="7" type="ORF">BSQ44_18530</name>
</gene>
<dbReference type="AlphaFoldDB" id="A0A1L3SUS4"/>
<dbReference type="EMBL" id="CP018171">
    <property type="protein sequence ID" value="APH73140.1"/>
    <property type="molecule type" value="Genomic_DNA"/>
</dbReference>
<dbReference type="KEGG" id="meso:BSQ44_18530"/>
<keyword evidence="4" id="KW-0029">Amino-acid transport</keyword>
<dbReference type="STRING" id="1670800.BSQ44_18530"/>
<feature type="chain" id="PRO_5012950453" evidence="5">
    <location>
        <begin position="34"/>
        <end position="421"/>
    </location>
</feature>
<evidence type="ECO:0000256" key="4">
    <source>
        <dbReference type="ARBA" id="ARBA00022970"/>
    </source>
</evidence>
<dbReference type="SUPFAM" id="SSF53822">
    <property type="entry name" value="Periplasmic binding protein-like I"/>
    <property type="match status" value="1"/>
</dbReference>
<name>A0A1L3SUS4_9HYPH</name>
<evidence type="ECO:0000256" key="1">
    <source>
        <dbReference type="ARBA" id="ARBA00010062"/>
    </source>
</evidence>
<evidence type="ECO:0000313" key="8">
    <source>
        <dbReference type="Proteomes" id="UP000182840"/>
    </source>
</evidence>
<dbReference type="Proteomes" id="UP000182840">
    <property type="component" value="Chromosome"/>
</dbReference>
<dbReference type="PRINTS" id="PR00337">
    <property type="entry name" value="LEUILEVALBP"/>
</dbReference>
<evidence type="ECO:0000256" key="5">
    <source>
        <dbReference type="SAM" id="SignalP"/>
    </source>
</evidence>
<proteinExistence type="inferred from homology"/>
<feature type="signal peptide" evidence="5">
    <location>
        <begin position="1"/>
        <end position="33"/>
    </location>
</feature>
<dbReference type="Pfam" id="PF13458">
    <property type="entry name" value="Peripla_BP_6"/>
    <property type="match status" value="1"/>
</dbReference>
<sequence length="421" mass="45710">MNRDFARGSRAFRGALLTSAALVSLAAATPSLADTVKVGLLVQLTGASSADGQEIVRGAEMAIEDMNAAGGVNGDTFELVIGDTKDGAAGDVALAVERVLSDSDVHFVLAGYASLTGFEIDDMREADMPYMLAGPSGQTAGIISPDPDAYWCCWSLTPSFDAYNTDVTLLAEDLAAEGKIELPNKKVALISSDNAYSNTIHDGMVKQFTDNGWDITVDEVVPFGEVNDWRTILAKVRQDPPDLVINLDYLPANSASFMNQFMEDPTDSLVFLQYAPSVPEFVELTGENSNGVLYDLLGGVLNTPKNPRAAELNDKFKEKYGVESGTYGIGIYEMLNVYFDAVDKVGDPTDHEAIGKAIGETSKQVAEGRLEFDPETHLAKQGDEYFPIQFYQIQNGERVLIRPEQYATGEFQLPPFMKMDE</sequence>
<dbReference type="GO" id="GO:0006865">
    <property type="term" value="P:amino acid transport"/>
    <property type="evidence" value="ECO:0007669"/>
    <property type="project" value="UniProtKB-KW"/>
</dbReference>
<evidence type="ECO:0000313" key="7">
    <source>
        <dbReference type="EMBL" id="APH73140.1"/>
    </source>
</evidence>
<keyword evidence="2" id="KW-0813">Transport</keyword>
<organism evidence="7 8">
    <name type="scientific">Aquibium oceanicum</name>
    <dbReference type="NCBI Taxonomy" id="1670800"/>
    <lineage>
        <taxon>Bacteria</taxon>
        <taxon>Pseudomonadati</taxon>
        <taxon>Pseudomonadota</taxon>
        <taxon>Alphaproteobacteria</taxon>
        <taxon>Hyphomicrobiales</taxon>
        <taxon>Phyllobacteriaceae</taxon>
        <taxon>Aquibium</taxon>
    </lineage>
</organism>
<dbReference type="InterPro" id="IPR028081">
    <property type="entry name" value="Leu-bd"/>
</dbReference>
<dbReference type="OrthoDB" id="9783240at2"/>
<accession>A0A1L3SUS4</accession>
<dbReference type="InterPro" id="IPR028082">
    <property type="entry name" value="Peripla_BP_I"/>
</dbReference>
<keyword evidence="3 5" id="KW-0732">Signal</keyword>
<dbReference type="PANTHER" id="PTHR30483:SF6">
    <property type="entry name" value="PERIPLASMIC BINDING PROTEIN OF ABC TRANSPORTER FOR NATURAL AMINO ACIDS"/>
    <property type="match status" value="1"/>
</dbReference>
<comment type="similarity">
    <text evidence="1">Belongs to the leucine-binding protein family.</text>
</comment>
<dbReference type="RefSeq" id="WP_072606611.1">
    <property type="nucleotide sequence ID" value="NZ_CP018171.1"/>
</dbReference>
<protein>
    <submittedName>
        <fullName evidence="7">ABC transporter substrate-binding protein</fullName>
    </submittedName>
</protein>
<keyword evidence="8" id="KW-1185">Reference proteome</keyword>
<reference evidence="8" key="1">
    <citation type="submission" date="2016-11" db="EMBL/GenBank/DDBJ databases">
        <title>Mesorhizobium oceanicum sp. nov., isolated from deep seawater in South China Sea.</title>
        <authorList>
            <person name="Fu G.-Y."/>
        </authorList>
    </citation>
    <scope>NUCLEOTIDE SEQUENCE [LARGE SCALE GENOMIC DNA]</scope>
    <source>
        <strain evidence="8">B7</strain>
    </source>
</reference>
<evidence type="ECO:0000256" key="2">
    <source>
        <dbReference type="ARBA" id="ARBA00022448"/>
    </source>
</evidence>
<dbReference type="Gene3D" id="3.40.50.2300">
    <property type="match status" value="2"/>
</dbReference>
<evidence type="ECO:0000256" key="3">
    <source>
        <dbReference type="ARBA" id="ARBA00022729"/>
    </source>
</evidence>
<dbReference type="PANTHER" id="PTHR30483">
    <property type="entry name" value="LEUCINE-SPECIFIC-BINDING PROTEIN"/>
    <property type="match status" value="1"/>
</dbReference>
<feature type="domain" description="Leucine-binding protein" evidence="6">
    <location>
        <begin position="35"/>
        <end position="381"/>
    </location>
</feature>
<dbReference type="InterPro" id="IPR051010">
    <property type="entry name" value="BCAA_transport"/>
</dbReference>
<dbReference type="InterPro" id="IPR000709">
    <property type="entry name" value="Leu_Ile_Val-bd"/>
</dbReference>